<proteinExistence type="predicted"/>
<dbReference type="AlphaFoldDB" id="C6XM71"/>
<dbReference type="OrthoDB" id="9965204at2"/>
<name>C6XM71_HIRBI</name>
<keyword evidence="1" id="KW-0732">Signal</keyword>
<accession>C6XM71</accession>
<dbReference type="EMBL" id="CP001678">
    <property type="protein sequence ID" value="ACT59903.1"/>
    <property type="molecule type" value="Genomic_DNA"/>
</dbReference>
<dbReference type="HOGENOM" id="CLU_2117654_0_0_5"/>
<dbReference type="Proteomes" id="UP000002745">
    <property type="component" value="Chromosome"/>
</dbReference>
<feature type="chain" id="PRO_5002974002" description="UrcA family protein" evidence="1">
    <location>
        <begin position="24"/>
        <end position="114"/>
    </location>
</feature>
<protein>
    <recommendedName>
        <fullName evidence="4">UrcA family protein</fullName>
    </recommendedName>
</protein>
<feature type="signal peptide" evidence="1">
    <location>
        <begin position="1"/>
        <end position="23"/>
    </location>
</feature>
<evidence type="ECO:0008006" key="4">
    <source>
        <dbReference type="Google" id="ProtNLM"/>
    </source>
</evidence>
<evidence type="ECO:0000313" key="2">
    <source>
        <dbReference type="EMBL" id="ACT59903.1"/>
    </source>
</evidence>
<sequence length="114" mass="12760">MNKFQNILALTAAFACFTLSAKAEVTEEIEFSYNPNISAEANYVDLRRTAKRACRDRTYFHPYKLELACRGDLLDQAIAAINAKSLSAHHQQISHGETLTIAAREQSVISKMKP</sequence>
<keyword evidence="3" id="KW-1185">Reference proteome</keyword>
<dbReference type="PROSITE" id="PS51257">
    <property type="entry name" value="PROKAR_LIPOPROTEIN"/>
    <property type="match status" value="1"/>
</dbReference>
<dbReference type="RefSeq" id="WP_015828053.1">
    <property type="nucleotide sequence ID" value="NC_012982.1"/>
</dbReference>
<evidence type="ECO:0000313" key="3">
    <source>
        <dbReference type="Proteomes" id="UP000002745"/>
    </source>
</evidence>
<dbReference type="KEGG" id="hba:Hbal_2223"/>
<evidence type="ECO:0000256" key="1">
    <source>
        <dbReference type="SAM" id="SignalP"/>
    </source>
</evidence>
<organism evidence="2 3">
    <name type="scientific">Hirschia baltica (strain ATCC 49814 / DSM 5838 / IFAM 1418)</name>
    <dbReference type="NCBI Taxonomy" id="582402"/>
    <lineage>
        <taxon>Bacteria</taxon>
        <taxon>Pseudomonadati</taxon>
        <taxon>Pseudomonadota</taxon>
        <taxon>Alphaproteobacteria</taxon>
        <taxon>Hyphomonadales</taxon>
        <taxon>Hyphomonadaceae</taxon>
        <taxon>Hirschia</taxon>
    </lineage>
</organism>
<gene>
    <name evidence="2" type="ordered locus">Hbal_2223</name>
</gene>
<reference evidence="3" key="1">
    <citation type="journal article" date="2011" name="J. Bacteriol.">
        <title>Genome sequences of eight morphologically diverse alphaproteobacteria.</title>
        <authorList>
            <consortium name="US DOE Joint Genome Institute"/>
            <person name="Brown P.J."/>
            <person name="Kysela D.T."/>
            <person name="Buechlein A."/>
            <person name="Hemmerich C."/>
            <person name="Brun Y.V."/>
        </authorList>
    </citation>
    <scope>NUCLEOTIDE SEQUENCE [LARGE SCALE GENOMIC DNA]</scope>
    <source>
        <strain evidence="3">ATCC 49814 / DSM 5838 / IFAM 1418</strain>
    </source>
</reference>